<gene>
    <name evidence="1" type="ORF">GLW36_16420</name>
</gene>
<dbReference type="AlphaFoldDB" id="A0A6B1ISU6"/>
<proteinExistence type="predicted"/>
<protein>
    <submittedName>
        <fullName evidence="1">Uncharacterized protein</fullName>
    </submittedName>
</protein>
<sequence>MSTTSVRLPANIRRAVRESDYSLSELAREGIEQAVIDDLVSVCWICGGGIHKKEKREVLYRQLFNKKIVSGEMKGYRDRPIDPHEHSQLVEFENKNKQQGVIDQDYYFERVADWLNLPEKHEVEFCSSCAEYLDQIREQNIAPLDIPIPYYYRSKSNGQTTPEPAHVPERPEYHYAAEVMAVYLANYFCHQRGIFNEESLSREDRQRAPFWWAARARNERIISTDLHPWAEIAVWSHGESLMTGKPLEKVYSHALQMANEADTAFPTLGIEPPVPAITLDDVKVMEDECPACGGYCGTSDLYCEACLFSNITCNTEGCDLLHPQIRGQSLIEQNIKLSCEICGRSESPPEEYAEALCDKYQPIFNKLERTIPFNNRDL</sequence>
<reference evidence="1 2" key="1">
    <citation type="submission" date="2019-11" db="EMBL/GenBank/DDBJ databases">
        <title>Genome sequences of 17 halophilic strains isolated from different environments.</title>
        <authorList>
            <person name="Furrow R.E."/>
        </authorList>
    </citation>
    <scope>NUCLEOTIDE SEQUENCE [LARGE SCALE GENOMIC DNA]</scope>
    <source>
        <strain evidence="1 2">22517_05_Cabo</strain>
    </source>
</reference>
<evidence type="ECO:0000313" key="1">
    <source>
        <dbReference type="EMBL" id="MYL18214.1"/>
    </source>
</evidence>
<dbReference type="RefSeq" id="WP_159369691.1">
    <property type="nucleotide sequence ID" value="NZ_WMEO01000054.1"/>
</dbReference>
<dbReference type="Proteomes" id="UP000460194">
    <property type="component" value="Unassembled WGS sequence"/>
</dbReference>
<dbReference type="EMBL" id="WMEO01000054">
    <property type="protein sequence ID" value="MYL18214.1"/>
    <property type="molecule type" value="Genomic_DNA"/>
</dbReference>
<name>A0A6B1ISU6_9EURY</name>
<accession>A0A6B1ISU6</accession>
<comment type="caution">
    <text evidence="1">The sequence shown here is derived from an EMBL/GenBank/DDBJ whole genome shotgun (WGS) entry which is preliminary data.</text>
</comment>
<evidence type="ECO:0000313" key="2">
    <source>
        <dbReference type="Proteomes" id="UP000460194"/>
    </source>
</evidence>
<organism evidence="1 2">
    <name type="scientific">Halorubrum distributum</name>
    <dbReference type="NCBI Taxonomy" id="29283"/>
    <lineage>
        <taxon>Archaea</taxon>
        <taxon>Methanobacteriati</taxon>
        <taxon>Methanobacteriota</taxon>
        <taxon>Stenosarchaea group</taxon>
        <taxon>Halobacteria</taxon>
        <taxon>Halobacteriales</taxon>
        <taxon>Haloferacaceae</taxon>
        <taxon>Halorubrum</taxon>
        <taxon>Halorubrum distributum group</taxon>
    </lineage>
</organism>